<dbReference type="Proteomes" id="UP001305647">
    <property type="component" value="Unassembled WGS sequence"/>
</dbReference>
<evidence type="ECO:0000256" key="1">
    <source>
        <dbReference type="SAM" id="MobiDB-lite"/>
    </source>
</evidence>
<dbReference type="AlphaFoldDB" id="A0AAN6T0D5"/>
<accession>A0AAN6T0D5</accession>
<evidence type="ECO:0000313" key="2">
    <source>
        <dbReference type="EMBL" id="KAK4099626.1"/>
    </source>
</evidence>
<protein>
    <submittedName>
        <fullName evidence="2">Uncharacterized protein</fullName>
    </submittedName>
</protein>
<reference evidence="2" key="2">
    <citation type="submission" date="2023-05" db="EMBL/GenBank/DDBJ databases">
        <authorList>
            <consortium name="Lawrence Berkeley National Laboratory"/>
            <person name="Steindorff A."/>
            <person name="Hensen N."/>
            <person name="Bonometti L."/>
            <person name="Westerberg I."/>
            <person name="Brannstrom I.O."/>
            <person name="Guillou S."/>
            <person name="Cros-Aarteil S."/>
            <person name="Calhoun S."/>
            <person name="Haridas S."/>
            <person name="Kuo A."/>
            <person name="Mondo S."/>
            <person name="Pangilinan J."/>
            <person name="Riley R."/>
            <person name="Labutti K."/>
            <person name="Andreopoulos B."/>
            <person name="Lipzen A."/>
            <person name="Chen C."/>
            <person name="Yanf M."/>
            <person name="Daum C."/>
            <person name="Ng V."/>
            <person name="Clum A."/>
            <person name="Ohm R."/>
            <person name="Martin F."/>
            <person name="Silar P."/>
            <person name="Natvig D."/>
            <person name="Lalanne C."/>
            <person name="Gautier V."/>
            <person name="Ament-Velasquez S.L."/>
            <person name="Kruys A."/>
            <person name="Hutchinson M.I."/>
            <person name="Powell A.J."/>
            <person name="Barry K."/>
            <person name="Miller A.N."/>
            <person name="Grigoriev I.V."/>
            <person name="Debuchy R."/>
            <person name="Gladieux P."/>
            <person name="Thoren M.H."/>
            <person name="Johannesson H."/>
        </authorList>
    </citation>
    <scope>NUCLEOTIDE SEQUENCE</scope>
    <source>
        <strain evidence="2">CBS 757.83</strain>
    </source>
</reference>
<proteinExistence type="predicted"/>
<name>A0AAN6T0D5_9PEZI</name>
<keyword evidence="3" id="KW-1185">Reference proteome</keyword>
<reference evidence="2" key="1">
    <citation type="journal article" date="2023" name="Mol. Phylogenet. Evol.">
        <title>Genome-scale phylogeny and comparative genomics of the fungal order Sordariales.</title>
        <authorList>
            <person name="Hensen N."/>
            <person name="Bonometti L."/>
            <person name="Westerberg I."/>
            <person name="Brannstrom I.O."/>
            <person name="Guillou S."/>
            <person name="Cros-Aarteil S."/>
            <person name="Calhoun S."/>
            <person name="Haridas S."/>
            <person name="Kuo A."/>
            <person name="Mondo S."/>
            <person name="Pangilinan J."/>
            <person name="Riley R."/>
            <person name="LaButti K."/>
            <person name="Andreopoulos B."/>
            <person name="Lipzen A."/>
            <person name="Chen C."/>
            <person name="Yan M."/>
            <person name="Daum C."/>
            <person name="Ng V."/>
            <person name="Clum A."/>
            <person name="Steindorff A."/>
            <person name="Ohm R.A."/>
            <person name="Martin F."/>
            <person name="Silar P."/>
            <person name="Natvig D.O."/>
            <person name="Lalanne C."/>
            <person name="Gautier V."/>
            <person name="Ament-Velasquez S.L."/>
            <person name="Kruys A."/>
            <person name="Hutchinson M.I."/>
            <person name="Powell A.J."/>
            <person name="Barry K."/>
            <person name="Miller A.N."/>
            <person name="Grigoriev I.V."/>
            <person name="Debuchy R."/>
            <person name="Gladieux P."/>
            <person name="Hiltunen Thoren M."/>
            <person name="Johannesson H."/>
        </authorList>
    </citation>
    <scope>NUCLEOTIDE SEQUENCE</scope>
    <source>
        <strain evidence="2">CBS 757.83</strain>
    </source>
</reference>
<dbReference type="EMBL" id="MU863647">
    <property type="protein sequence ID" value="KAK4099626.1"/>
    <property type="molecule type" value="Genomic_DNA"/>
</dbReference>
<comment type="caution">
    <text evidence="2">The sequence shown here is derived from an EMBL/GenBank/DDBJ whole genome shotgun (WGS) entry which is preliminary data.</text>
</comment>
<sequence>MDTRREVESTVRQLWHEGVILVCWLFGLRLCANSRCDGFAAVAAAADAQAPMTGSQISFPEASRSTGQSLQPRARGALNVWFVILGGGSGSEMKPPPNGFLHSSYPTA</sequence>
<feature type="region of interest" description="Disordered" evidence="1">
    <location>
        <begin position="89"/>
        <end position="108"/>
    </location>
</feature>
<evidence type="ECO:0000313" key="3">
    <source>
        <dbReference type="Proteomes" id="UP001305647"/>
    </source>
</evidence>
<organism evidence="2 3">
    <name type="scientific">Parathielavia hyrcaniae</name>
    <dbReference type="NCBI Taxonomy" id="113614"/>
    <lineage>
        <taxon>Eukaryota</taxon>
        <taxon>Fungi</taxon>
        <taxon>Dikarya</taxon>
        <taxon>Ascomycota</taxon>
        <taxon>Pezizomycotina</taxon>
        <taxon>Sordariomycetes</taxon>
        <taxon>Sordariomycetidae</taxon>
        <taxon>Sordariales</taxon>
        <taxon>Chaetomiaceae</taxon>
        <taxon>Parathielavia</taxon>
    </lineage>
</organism>
<gene>
    <name evidence="2" type="ORF">N658DRAFT_498110</name>
</gene>